<feature type="domain" description="DUF4189" evidence="1">
    <location>
        <begin position="44"/>
        <end position="93"/>
    </location>
</feature>
<evidence type="ECO:0000259" key="1">
    <source>
        <dbReference type="Pfam" id="PF13827"/>
    </source>
</evidence>
<dbReference type="RefSeq" id="WP_111542716.1">
    <property type="nucleotide sequence ID" value="NZ_MZXV01000013.1"/>
</dbReference>
<keyword evidence="3" id="KW-1185">Reference proteome</keyword>
<evidence type="ECO:0000313" key="2">
    <source>
        <dbReference type="EMBL" id="PZV38961.1"/>
    </source>
</evidence>
<dbReference type="InterPro" id="IPR025240">
    <property type="entry name" value="DUF4189"/>
</dbReference>
<evidence type="ECO:0000313" key="3">
    <source>
        <dbReference type="Proteomes" id="UP000248616"/>
    </source>
</evidence>
<accession>A0A2W7C9J7</accession>
<dbReference type="Pfam" id="PF13827">
    <property type="entry name" value="DUF4189"/>
    <property type="match status" value="2"/>
</dbReference>
<organism evidence="2 3">
    <name type="scientific">Mesorhizobium kowhaii</name>
    <dbReference type="NCBI Taxonomy" id="1300272"/>
    <lineage>
        <taxon>Bacteria</taxon>
        <taxon>Pseudomonadati</taxon>
        <taxon>Pseudomonadota</taxon>
        <taxon>Alphaproteobacteria</taxon>
        <taxon>Hyphomicrobiales</taxon>
        <taxon>Phyllobacteriaceae</taxon>
        <taxon>Mesorhizobium</taxon>
    </lineage>
</organism>
<proteinExistence type="predicted"/>
<protein>
    <recommendedName>
        <fullName evidence="1">DUF4189 domain-containing protein</fullName>
    </recommendedName>
</protein>
<gene>
    <name evidence="2" type="ORF">B5V02_02670</name>
</gene>
<dbReference type="AlphaFoldDB" id="A0A2W7C9J7"/>
<reference evidence="3" key="1">
    <citation type="submission" date="2017-03" db="EMBL/GenBank/DDBJ databases">
        <authorList>
            <person name="Safronova V.I."/>
            <person name="Sazanova A.L."/>
            <person name="Chirak E.R."/>
        </authorList>
    </citation>
    <scope>NUCLEOTIDE SEQUENCE [LARGE SCALE GENOMIC DNA]</scope>
    <source>
        <strain evidence="3">Ach-343</strain>
    </source>
</reference>
<sequence length="159" mass="17450">MRYRPVAAVLGIALLWTGRVISADLSEGPPEPPAPPPQEEKGIWAAIAYSSADVRYGFFWGADKRQEASDIALKHCENAGGQNCTVVAVFRNHRHWDDDDQTGFPYNHCGALAVAEKPADRLTPWGAKSAQTRREAEDLALQACQAAGDKCKIREWVCT</sequence>
<comment type="caution">
    <text evidence="2">The sequence shown here is derived from an EMBL/GenBank/DDBJ whole genome shotgun (WGS) entry which is preliminary data.</text>
</comment>
<dbReference type="Proteomes" id="UP000248616">
    <property type="component" value="Unassembled WGS sequence"/>
</dbReference>
<name>A0A2W7C9J7_9HYPH</name>
<dbReference type="EMBL" id="MZXV01000013">
    <property type="protein sequence ID" value="PZV38961.1"/>
    <property type="molecule type" value="Genomic_DNA"/>
</dbReference>
<dbReference type="OrthoDB" id="8086271at2"/>
<feature type="domain" description="DUF4189" evidence="1">
    <location>
        <begin position="106"/>
        <end position="158"/>
    </location>
</feature>